<name>A0A1I2B9E6_9BACT</name>
<dbReference type="OrthoDB" id="5525944at2"/>
<evidence type="ECO:0000313" key="2">
    <source>
        <dbReference type="Proteomes" id="UP000199400"/>
    </source>
</evidence>
<sequence length="80" mass="8338">MRPVLFFLAFAVGACRIPNPDHCVHKDVDSDAWCAENSPARPFCSPCEAEGHGCVAAAPDPEACPAYEPDGTGTTDSSTG</sequence>
<accession>A0A1I2B9E6</accession>
<organism evidence="1 2">
    <name type="scientific">Nannocystis exedens</name>
    <dbReference type="NCBI Taxonomy" id="54"/>
    <lineage>
        <taxon>Bacteria</taxon>
        <taxon>Pseudomonadati</taxon>
        <taxon>Myxococcota</taxon>
        <taxon>Polyangia</taxon>
        <taxon>Nannocystales</taxon>
        <taxon>Nannocystaceae</taxon>
        <taxon>Nannocystis</taxon>
    </lineage>
</organism>
<protein>
    <submittedName>
        <fullName evidence="1">Uncharacterized protein</fullName>
    </submittedName>
</protein>
<dbReference type="RefSeq" id="WP_096326476.1">
    <property type="nucleotide sequence ID" value="NZ_FOMX01000015.1"/>
</dbReference>
<evidence type="ECO:0000313" key="1">
    <source>
        <dbReference type="EMBL" id="SFE52716.1"/>
    </source>
</evidence>
<proteinExistence type="predicted"/>
<dbReference type="STRING" id="54.SAMN02745121_04542"/>
<gene>
    <name evidence="1" type="ORF">SAMN02745121_04542</name>
</gene>
<keyword evidence="2" id="KW-1185">Reference proteome</keyword>
<dbReference type="EMBL" id="FOMX01000015">
    <property type="protein sequence ID" value="SFE52716.1"/>
    <property type="molecule type" value="Genomic_DNA"/>
</dbReference>
<dbReference type="PROSITE" id="PS51257">
    <property type="entry name" value="PROKAR_LIPOPROTEIN"/>
    <property type="match status" value="1"/>
</dbReference>
<dbReference type="AlphaFoldDB" id="A0A1I2B9E6"/>
<dbReference type="Proteomes" id="UP000199400">
    <property type="component" value="Unassembled WGS sequence"/>
</dbReference>
<reference evidence="2" key="1">
    <citation type="submission" date="2016-10" db="EMBL/GenBank/DDBJ databases">
        <authorList>
            <person name="Varghese N."/>
            <person name="Submissions S."/>
        </authorList>
    </citation>
    <scope>NUCLEOTIDE SEQUENCE [LARGE SCALE GENOMIC DNA]</scope>
    <source>
        <strain evidence="2">ATCC 25963</strain>
    </source>
</reference>